<dbReference type="GO" id="GO:0030031">
    <property type="term" value="P:cell projection assembly"/>
    <property type="evidence" value="ECO:0007669"/>
    <property type="project" value="TreeGrafter"/>
</dbReference>
<evidence type="ECO:0000256" key="4">
    <source>
        <dbReference type="ARBA" id="ARBA00022475"/>
    </source>
</evidence>
<dbReference type="InterPro" id="IPR028433">
    <property type="entry name" value="Parvin"/>
</dbReference>
<accession>A0A2U9BV63</accession>
<comment type="subcellular location">
    <subcellularLocation>
        <location evidence="2">Cell membrane</location>
        <topology evidence="2">Peripheral membrane protein</topology>
        <orientation evidence="2">Cytoplasmic side</orientation>
    </subcellularLocation>
    <subcellularLocation>
        <location evidence="1">Cytoplasm</location>
        <location evidence="1">Cytoskeleton</location>
    </subcellularLocation>
</comment>
<keyword evidence="7" id="KW-0130">Cell adhesion</keyword>
<dbReference type="SUPFAM" id="SSF47576">
    <property type="entry name" value="Calponin-homology domain, CH-domain"/>
    <property type="match status" value="1"/>
</dbReference>
<feature type="domain" description="Calponin-homology (CH)" evidence="15">
    <location>
        <begin position="212"/>
        <end position="319"/>
    </location>
</feature>
<reference evidence="16 17" key="1">
    <citation type="submission" date="2017-12" db="EMBL/GenBank/DDBJ databases">
        <title>Integrating genomic resources of turbot (Scophthalmus maximus) in depth evaluation of genetic and physical mapping variation across individuals.</title>
        <authorList>
            <person name="Martinez P."/>
        </authorList>
    </citation>
    <scope>NUCLEOTIDE SEQUENCE [LARGE SCALE GENOMIC DNA]</scope>
</reference>
<comment type="function">
    <text evidence="12">Plays a role with ILK in promoting the cell adhesion and spreading of leukocytes.</text>
</comment>
<dbReference type="FunFam" id="1.10.418.10:FF:000011">
    <property type="entry name" value="Parvin, beta"/>
    <property type="match status" value="1"/>
</dbReference>
<protein>
    <recommendedName>
        <fullName evidence="14">Gamma-parvin</fullName>
    </recommendedName>
</protein>
<evidence type="ECO:0000256" key="9">
    <source>
        <dbReference type="ARBA" id="ARBA00023136"/>
    </source>
</evidence>
<dbReference type="STRING" id="52904.ENSSMAP00000011892"/>
<keyword evidence="11" id="KW-0206">Cytoskeleton</keyword>
<dbReference type="GO" id="GO:0005737">
    <property type="term" value="C:cytoplasm"/>
    <property type="evidence" value="ECO:0007669"/>
    <property type="project" value="TreeGrafter"/>
</dbReference>
<evidence type="ECO:0000256" key="10">
    <source>
        <dbReference type="ARBA" id="ARBA00023203"/>
    </source>
</evidence>
<keyword evidence="9" id="KW-0472">Membrane</keyword>
<evidence type="ECO:0000256" key="8">
    <source>
        <dbReference type="ARBA" id="ARBA00022990"/>
    </source>
</evidence>
<dbReference type="PROSITE" id="PS50021">
    <property type="entry name" value="CH"/>
    <property type="match status" value="2"/>
</dbReference>
<evidence type="ECO:0000256" key="7">
    <source>
        <dbReference type="ARBA" id="ARBA00022889"/>
    </source>
</evidence>
<proteinExistence type="inferred from homology"/>
<dbReference type="Proteomes" id="UP000246464">
    <property type="component" value="Chromosome 10"/>
</dbReference>
<gene>
    <name evidence="16" type="ORF">SMAX5B_002897</name>
</gene>
<comment type="subunit">
    <text evidence="13">Interacts with ILK; the interaction promotes the establishment of cell polarity required for leukocyte migration. Interacts with ARHGEF6; the guanine nucleotide exchange factor activity of ARHGEF6 is essential for the PARVG-induced enhancement of cell spreading.</text>
</comment>
<name>A0A2U9BV63_SCOMX</name>
<evidence type="ECO:0000256" key="1">
    <source>
        <dbReference type="ARBA" id="ARBA00004245"/>
    </source>
</evidence>
<dbReference type="PIRSF" id="PIRSF039131">
    <property type="entry name" value="Parvin"/>
    <property type="match status" value="1"/>
</dbReference>
<evidence type="ECO:0000256" key="12">
    <source>
        <dbReference type="ARBA" id="ARBA00057182"/>
    </source>
</evidence>
<dbReference type="GO" id="GO:0005886">
    <property type="term" value="C:plasma membrane"/>
    <property type="evidence" value="ECO:0007669"/>
    <property type="project" value="UniProtKB-SubCell"/>
</dbReference>
<evidence type="ECO:0000259" key="15">
    <source>
        <dbReference type="PROSITE" id="PS50021"/>
    </source>
</evidence>
<dbReference type="FunFam" id="1.10.418.10:FF:000064">
    <property type="entry name" value="Parvin, gamma"/>
    <property type="match status" value="1"/>
</dbReference>
<feature type="domain" description="Calponin-homology (CH)" evidence="15">
    <location>
        <begin position="39"/>
        <end position="147"/>
    </location>
</feature>
<dbReference type="GO" id="GO:0005925">
    <property type="term" value="C:focal adhesion"/>
    <property type="evidence" value="ECO:0007669"/>
    <property type="project" value="TreeGrafter"/>
</dbReference>
<dbReference type="GO" id="GO:0071963">
    <property type="term" value="P:establishment or maintenance of cell polarity regulating cell shape"/>
    <property type="evidence" value="ECO:0007669"/>
    <property type="project" value="TreeGrafter"/>
</dbReference>
<keyword evidence="6" id="KW-0677">Repeat</keyword>
<dbReference type="PANTHER" id="PTHR12114">
    <property type="entry name" value="PARVIN"/>
    <property type="match status" value="1"/>
</dbReference>
<keyword evidence="17" id="KW-1185">Reference proteome</keyword>
<dbReference type="GO" id="GO:0003779">
    <property type="term" value="F:actin binding"/>
    <property type="evidence" value="ECO:0007669"/>
    <property type="project" value="UniProtKB-KW"/>
</dbReference>
<evidence type="ECO:0000256" key="11">
    <source>
        <dbReference type="ARBA" id="ARBA00023212"/>
    </source>
</evidence>
<evidence type="ECO:0000256" key="2">
    <source>
        <dbReference type="ARBA" id="ARBA00004413"/>
    </source>
</evidence>
<evidence type="ECO:0000313" key="17">
    <source>
        <dbReference type="Proteomes" id="UP000246464"/>
    </source>
</evidence>
<dbReference type="OMA" id="SEHIVVQ"/>
<comment type="similarity">
    <text evidence="3">Belongs to the parvin family.</text>
</comment>
<dbReference type="Gene3D" id="1.10.418.10">
    <property type="entry name" value="Calponin-like domain"/>
    <property type="match status" value="2"/>
</dbReference>
<sequence length="321" mass="35842">MEADIFEYHKDDNTVDAESFLGEKRKVIQPTSLKDPNLEKLKQALVDWINRTLKVEHIVVQSVQEDLYDGLVLHHLLSRLASVHLPVEDIVLTSAAQIRKLELVLAELDKSLGLQDSSQIKWNIKLIHNKDLLATIHLLVAMVRCFQPELDLPRNVKVEVVAVEVSSGGIKSNVQTEVLTEENTSTAADSPSNTESEDPIEQLLKLEAHKVNTVKKAILHFVNQSMSAMGLQVADMDQQFADGVILLLLIGQLEGFFIPLCDFNLTPVNPSEMLHNVTLALDLLNDTDLQLSNVNPQDIVSQDVAATLKVLYALFKKHKEK</sequence>
<evidence type="ECO:0000256" key="13">
    <source>
        <dbReference type="ARBA" id="ARBA00063607"/>
    </source>
</evidence>
<dbReference type="Pfam" id="PF00307">
    <property type="entry name" value="CH"/>
    <property type="match status" value="2"/>
</dbReference>
<evidence type="ECO:0000256" key="6">
    <source>
        <dbReference type="ARBA" id="ARBA00022737"/>
    </source>
</evidence>
<dbReference type="GO" id="GO:0030036">
    <property type="term" value="P:actin cytoskeleton organization"/>
    <property type="evidence" value="ECO:0007669"/>
    <property type="project" value="InterPro"/>
</dbReference>
<keyword evidence="10" id="KW-0009">Actin-binding</keyword>
<dbReference type="PANTHER" id="PTHR12114:SF1">
    <property type="entry name" value="GAMMA-PARVIN"/>
    <property type="match status" value="1"/>
</dbReference>
<evidence type="ECO:0000256" key="3">
    <source>
        <dbReference type="ARBA" id="ARBA00005666"/>
    </source>
</evidence>
<dbReference type="InterPro" id="IPR001715">
    <property type="entry name" value="CH_dom"/>
</dbReference>
<dbReference type="GO" id="GO:0015629">
    <property type="term" value="C:actin cytoskeleton"/>
    <property type="evidence" value="ECO:0007669"/>
    <property type="project" value="TreeGrafter"/>
</dbReference>
<organism evidence="16 17">
    <name type="scientific">Scophthalmus maximus</name>
    <name type="common">Turbot</name>
    <name type="synonym">Psetta maxima</name>
    <dbReference type="NCBI Taxonomy" id="52904"/>
    <lineage>
        <taxon>Eukaryota</taxon>
        <taxon>Metazoa</taxon>
        <taxon>Chordata</taxon>
        <taxon>Craniata</taxon>
        <taxon>Vertebrata</taxon>
        <taxon>Euteleostomi</taxon>
        <taxon>Actinopterygii</taxon>
        <taxon>Neopterygii</taxon>
        <taxon>Teleostei</taxon>
        <taxon>Neoteleostei</taxon>
        <taxon>Acanthomorphata</taxon>
        <taxon>Carangaria</taxon>
        <taxon>Pleuronectiformes</taxon>
        <taxon>Pleuronectoidei</taxon>
        <taxon>Scophthalmidae</taxon>
        <taxon>Scophthalmus</taxon>
    </lineage>
</organism>
<dbReference type="GO" id="GO:0034446">
    <property type="term" value="P:substrate adhesion-dependent cell spreading"/>
    <property type="evidence" value="ECO:0007669"/>
    <property type="project" value="TreeGrafter"/>
</dbReference>
<keyword evidence="8" id="KW-0007">Acetylation</keyword>
<dbReference type="EMBL" id="CP026252">
    <property type="protein sequence ID" value="AWP08135.1"/>
    <property type="molecule type" value="Genomic_DNA"/>
</dbReference>
<keyword evidence="5" id="KW-0963">Cytoplasm</keyword>
<evidence type="ECO:0000256" key="14">
    <source>
        <dbReference type="ARBA" id="ARBA00073552"/>
    </source>
</evidence>
<evidence type="ECO:0000313" key="16">
    <source>
        <dbReference type="EMBL" id="AWP08135.1"/>
    </source>
</evidence>
<dbReference type="InterPro" id="IPR036872">
    <property type="entry name" value="CH_dom_sf"/>
</dbReference>
<dbReference type="AlphaFoldDB" id="A0A2U9BV63"/>
<keyword evidence="4" id="KW-1003">Cell membrane</keyword>
<evidence type="ECO:0000256" key="5">
    <source>
        <dbReference type="ARBA" id="ARBA00022490"/>
    </source>
</evidence>